<accession>A0A841GHV6</accession>
<name>A0A841GHV6_9BACT</name>
<dbReference type="SUPFAM" id="SSF48371">
    <property type="entry name" value="ARM repeat"/>
    <property type="match status" value="1"/>
</dbReference>
<organism evidence="1 2">
    <name type="scientific">Thermosipho japonicus</name>
    <dbReference type="NCBI Taxonomy" id="90323"/>
    <lineage>
        <taxon>Bacteria</taxon>
        <taxon>Thermotogati</taxon>
        <taxon>Thermotogota</taxon>
        <taxon>Thermotogae</taxon>
        <taxon>Thermotogales</taxon>
        <taxon>Fervidobacteriaceae</taxon>
        <taxon>Thermosipho</taxon>
    </lineage>
</organism>
<proteinExistence type="predicted"/>
<evidence type="ECO:0000313" key="2">
    <source>
        <dbReference type="Proteomes" id="UP000555828"/>
    </source>
</evidence>
<comment type="caution">
    <text evidence="1">The sequence shown here is derived from an EMBL/GenBank/DDBJ whole genome shotgun (WGS) entry which is preliminary data.</text>
</comment>
<dbReference type="Proteomes" id="UP000555828">
    <property type="component" value="Unassembled WGS sequence"/>
</dbReference>
<dbReference type="Gene3D" id="1.25.10.10">
    <property type="entry name" value="Leucine-rich Repeat Variant"/>
    <property type="match status" value="1"/>
</dbReference>
<dbReference type="EMBL" id="JACHEX010000001">
    <property type="protein sequence ID" value="MBB6061947.1"/>
    <property type="molecule type" value="Genomic_DNA"/>
</dbReference>
<dbReference type="InterPro" id="IPR011989">
    <property type="entry name" value="ARM-like"/>
</dbReference>
<dbReference type="RefSeq" id="WP_184618689.1">
    <property type="nucleotide sequence ID" value="NZ_JACHEX010000001.1"/>
</dbReference>
<gene>
    <name evidence="1" type="ORF">HNP65_000369</name>
</gene>
<dbReference type="InterPro" id="IPR016024">
    <property type="entry name" value="ARM-type_fold"/>
</dbReference>
<reference evidence="1 2" key="1">
    <citation type="submission" date="2020-08" db="EMBL/GenBank/DDBJ databases">
        <title>Genomic Encyclopedia of Type Strains, Phase IV (KMG-IV): sequencing the most valuable type-strain genomes for metagenomic binning, comparative biology and taxonomic classification.</title>
        <authorList>
            <person name="Goeker M."/>
        </authorList>
    </citation>
    <scope>NUCLEOTIDE SEQUENCE [LARGE SCALE GENOMIC DNA]</scope>
    <source>
        <strain evidence="1 2">DSM 13481</strain>
    </source>
</reference>
<keyword evidence="2" id="KW-1185">Reference proteome</keyword>
<evidence type="ECO:0000313" key="1">
    <source>
        <dbReference type="EMBL" id="MBB6061947.1"/>
    </source>
</evidence>
<protein>
    <submittedName>
        <fullName evidence="1">HEAT repeat protein</fullName>
    </submittedName>
</protein>
<sequence>MEREELIKRIIEEKGEQAIDDLIKLLEDEDSQVKEIASETLFKLGEASKDPLYMEFKKRLYEGNRNDITLLYIIDLLADLGDERIKKELYNALSLFDFEEAELIIYEALSKLGDGEKVYKILRYFLLEDADRKKYGAQAAMALSYVEMPEVVKDLVQAIDSGDFSGEDLEIIKKALSNLVTKNSMYYEILKKLVGDKDEDYLGG</sequence>
<dbReference type="AlphaFoldDB" id="A0A841GHV6"/>